<dbReference type="Pfam" id="PF10517">
    <property type="entry name" value="DM13"/>
    <property type="match status" value="1"/>
</dbReference>
<accession>A0ABS4QLC7</accession>
<keyword evidence="3" id="KW-1185">Reference proteome</keyword>
<name>A0ABS4QLC7_9NOCA</name>
<dbReference type="PROSITE" id="PS51549">
    <property type="entry name" value="DM13"/>
    <property type="match status" value="1"/>
</dbReference>
<evidence type="ECO:0000259" key="1">
    <source>
        <dbReference type="PROSITE" id="PS51549"/>
    </source>
</evidence>
<dbReference type="InterPro" id="IPR019545">
    <property type="entry name" value="DM13_domain"/>
</dbReference>
<organism evidence="2 3">
    <name type="scientific">Nocardia goodfellowii</name>
    <dbReference type="NCBI Taxonomy" id="882446"/>
    <lineage>
        <taxon>Bacteria</taxon>
        <taxon>Bacillati</taxon>
        <taxon>Actinomycetota</taxon>
        <taxon>Actinomycetes</taxon>
        <taxon>Mycobacteriales</taxon>
        <taxon>Nocardiaceae</taxon>
        <taxon>Nocardia</taxon>
    </lineage>
</organism>
<comment type="caution">
    <text evidence="2">The sequence shown here is derived from an EMBL/GenBank/DDBJ whole genome shotgun (WGS) entry which is preliminary data.</text>
</comment>
<proteinExistence type="predicted"/>
<evidence type="ECO:0000313" key="3">
    <source>
        <dbReference type="Proteomes" id="UP001519325"/>
    </source>
</evidence>
<feature type="domain" description="DM13" evidence="1">
    <location>
        <begin position="64"/>
        <end position="177"/>
    </location>
</feature>
<sequence>MAFAWRTPRRKKIALAVAAALVLALGAGLAFFQPWKLVTDTTVNEAEPTAVVGPGPAAAPRMPSPLSIGRFISHEHSTSGSLVVLKLPDGGHVLRLDDLDTSDGPDLHVWLTDAPVIDGRDGWGVFDDGAYLDLGKLKGNKGSQNYTIPAGTDLTKYTSVSIWCDRFNVSFGAAALEKA</sequence>
<reference evidence="2 3" key="1">
    <citation type="submission" date="2021-03" db="EMBL/GenBank/DDBJ databases">
        <title>Sequencing the genomes of 1000 actinobacteria strains.</title>
        <authorList>
            <person name="Klenk H.-P."/>
        </authorList>
    </citation>
    <scope>NUCLEOTIDE SEQUENCE [LARGE SCALE GENOMIC DNA]</scope>
    <source>
        <strain evidence="2 3">DSM 45516</strain>
    </source>
</reference>
<protein>
    <recommendedName>
        <fullName evidence="1">DM13 domain-containing protein</fullName>
    </recommendedName>
</protein>
<dbReference type="Proteomes" id="UP001519325">
    <property type="component" value="Unassembled WGS sequence"/>
</dbReference>
<evidence type="ECO:0000313" key="2">
    <source>
        <dbReference type="EMBL" id="MBP2192509.1"/>
    </source>
</evidence>
<dbReference type="RefSeq" id="WP_209895392.1">
    <property type="nucleotide sequence ID" value="NZ_JAGGMR010000001.1"/>
</dbReference>
<gene>
    <name evidence="2" type="ORF">BJ987_005410</name>
</gene>
<dbReference type="EMBL" id="JAGGMR010000001">
    <property type="protein sequence ID" value="MBP2192509.1"/>
    <property type="molecule type" value="Genomic_DNA"/>
</dbReference>